<organism evidence="1 4">
    <name type="scientific">Adineta steineri</name>
    <dbReference type="NCBI Taxonomy" id="433720"/>
    <lineage>
        <taxon>Eukaryota</taxon>
        <taxon>Metazoa</taxon>
        <taxon>Spiralia</taxon>
        <taxon>Gnathifera</taxon>
        <taxon>Rotifera</taxon>
        <taxon>Eurotatoria</taxon>
        <taxon>Bdelloidea</taxon>
        <taxon>Adinetida</taxon>
        <taxon>Adinetidae</taxon>
        <taxon>Adineta</taxon>
    </lineage>
</organism>
<evidence type="ECO:0000313" key="3">
    <source>
        <dbReference type="Proteomes" id="UP000663832"/>
    </source>
</evidence>
<accession>A0A814A987</accession>
<evidence type="ECO:0000313" key="1">
    <source>
        <dbReference type="EMBL" id="CAF0911406.1"/>
    </source>
</evidence>
<protein>
    <submittedName>
        <fullName evidence="1">Uncharacterized protein</fullName>
    </submittedName>
</protein>
<gene>
    <name evidence="1" type="ORF">BJG266_LOCUS11018</name>
    <name evidence="2" type="ORF">QVE165_LOCUS35309</name>
</gene>
<reference evidence="1" key="1">
    <citation type="submission" date="2021-02" db="EMBL/GenBank/DDBJ databases">
        <authorList>
            <person name="Nowell W R."/>
        </authorList>
    </citation>
    <scope>NUCLEOTIDE SEQUENCE</scope>
</reference>
<dbReference type="Proteomes" id="UP000663832">
    <property type="component" value="Unassembled WGS sequence"/>
</dbReference>
<dbReference type="Proteomes" id="UP000663877">
    <property type="component" value="Unassembled WGS sequence"/>
</dbReference>
<comment type="caution">
    <text evidence="1">The sequence shown here is derived from an EMBL/GenBank/DDBJ whole genome shotgun (WGS) entry which is preliminary data.</text>
</comment>
<sequence length="70" mass="7980">MSIEQSFLSGSKLYIKNCHTVDNLLYPLAQWKATSHELNSNDDSNLIIYCGRHFDFYTTCDSLDKVSSSL</sequence>
<name>A0A814A987_9BILA</name>
<proteinExistence type="predicted"/>
<dbReference type="OrthoDB" id="10027686at2759"/>
<dbReference type="EMBL" id="CAJNOM010000342">
    <property type="protein sequence ID" value="CAF1374741.1"/>
    <property type="molecule type" value="Genomic_DNA"/>
</dbReference>
<keyword evidence="3" id="KW-1185">Reference proteome</keyword>
<evidence type="ECO:0000313" key="4">
    <source>
        <dbReference type="Proteomes" id="UP000663877"/>
    </source>
</evidence>
<dbReference type="AlphaFoldDB" id="A0A814A987"/>
<evidence type="ECO:0000313" key="2">
    <source>
        <dbReference type="EMBL" id="CAF1374741.1"/>
    </source>
</evidence>
<dbReference type="EMBL" id="CAJNOI010000040">
    <property type="protein sequence ID" value="CAF0911406.1"/>
    <property type="molecule type" value="Genomic_DNA"/>
</dbReference>